<evidence type="ECO:0000313" key="1">
    <source>
        <dbReference type="EMBL" id="MBM6498649.1"/>
    </source>
</evidence>
<dbReference type="Proteomes" id="UP000759529">
    <property type="component" value="Unassembled WGS sequence"/>
</dbReference>
<evidence type="ECO:0008006" key="3">
    <source>
        <dbReference type="Google" id="ProtNLM"/>
    </source>
</evidence>
<dbReference type="PROSITE" id="PS51257">
    <property type="entry name" value="PROKAR_LIPOPROTEIN"/>
    <property type="match status" value="1"/>
</dbReference>
<accession>A0ABS2CUJ6</accession>
<comment type="caution">
    <text evidence="1">The sequence shown here is derived from an EMBL/GenBank/DDBJ whole genome shotgun (WGS) entry which is preliminary data.</text>
</comment>
<name>A0ABS2CUJ6_9FLAO</name>
<sequence>MKSKKLFLFGLILAFISCNDKKIFSEYKTDFKANQWQKNDVKSFDITIDDESKNYDLTFILSHVFDYQFDKVPVTISIKNPKGETEIMNIDLILKDSAGKDKGDCLGDICDLKQTFKKNVNLIKGNYVISVAHTFNNSYLPNISSLGLEVTLSE</sequence>
<keyword evidence="2" id="KW-1185">Reference proteome</keyword>
<gene>
    <name evidence="1" type="ORF">H9X54_004950</name>
</gene>
<dbReference type="Pfam" id="PF14109">
    <property type="entry name" value="GldH_lipo"/>
    <property type="match status" value="1"/>
</dbReference>
<dbReference type="RefSeq" id="WP_187658308.1">
    <property type="nucleotide sequence ID" value="NZ_JACSOD020000446.1"/>
</dbReference>
<evidence type="ECO:0000313" key="2">
    <source>
        <dbReference type="Proteomes" id="UP000759529"/>
    </source>
</evidence>
<protein>
    <recommendedName>
        <fullName evidence="3">Gliding motility-associated lipoprotein GldH</fullName>
    </recommendedName>
</protein>
<dbReference type="EMBL" id="JACSOD020000446">
    <property type="protein sequence ID" value="MBM6498649.1"/>
    <property type="molecule type" value="Genomic_DNA"/>
</dbReference>
<proteinExistence type="predicted"/>
<organism evidence="1 2">
    <name type="scientific">Flavobacterium macrobrachii</name>
    <dbReference type="NCBI Taxonomy" id="591204"/>
    <lineage>
        <taxon>Bacteria</taxon>
        <taxon>Pseudomonadati</taxon>
        <taxon>Bacteroidota</taxon>
        <taxon>Flavobacteriia</taxon>
        <taxon>Flavobacteriales</taxon>
        <taxon>Flavobacteriaceae</taxon>
        <taxon>Flavobacterium</taxon>
    </lineage>
</organism>
<dbReference type="InterPro" id="IPR020018">
    <property type="entry name" value="Motility-assoc_lipoprot_GldH"/>
</dbReference>
<reference evidence="1 2" key="1">
    <citation type="submission" date="2021-02" db="EMBL/GenBank/DDBJ databases">
        <authorList>
            <person name="Jung H.S."/>
            <person name="Chun B.H."/>
            <person name="Jeon C.O."/>
        </authorList>
    </citation>
    <scope>NUCLEOTIDE SEQUENCE [LARGE SCALE GENOMIC DNA]</scope>
    <source>
        <strain evidence="1 2">LMG 25203</strain>
    </source>
</reference>